<dbReference type="Proteomes" id="UP000190648">
    <property type="component" value="Unassembled WGS sequence"/>
</dbReference>
<reference evidence="1 2" key="1">
    <citation type="submission" date="2016-02" db="EMBL/GenBank/DDBJ databases">
        <title>Band-tailed pigeon sequencing and assembly.</title>
        <authorList>
            <person name="Soares A.E."/>
            <person name="Novak B.J."/>
            <person name="Rice E.S."/>
            <person name="O'Connell B."/>
            <person name="Chang D."/>
            <person name="Weber S."/>
            <person name="Shapiro B."/>
        </authorList>
    </citation>
    <scope>NUCLEOTIDE SEQUENCE [LARGE SCALE GENOMIC DNA]</scope>
    <source>
        <strain evidence="1">BTP2013</strain>
        <tissue evidence="1">Blood</tissue>
    </source>
</reference>
<comment type="caution">
    <text evidence="1">The sequence shown here is derived from an EMBL/GenBank/DDBJ whole genome shotgun (WGS) entry which is preliminary data.</text>
</comment>
<dbReference type="AlphaFoldDB" id="A0A1V4JYS9"/>
<organism evidence="1 2">
    <name type="scientific">Patagioenas fasciata monilis</name>
    <dbReference type="NCBI Taxonomy" id="372326"/>
    <lineage>
        <taxon>Eukaryota</taxon>
        <taxon>Metazoa</taxon>
        <taxon>Chordata</taxon>
        <taxon>Craniata</taxon>
        <taxon>Vertebrata</taxon>
        <taxon>Euteleostomi</taxon>
        <taxon>Archelosauria</taxon>
        <taxon>Archosauria</taxon>
        <taxon>Dinosauria</taxon>
        <taxon>Saurischia</taxon>
        <taxon>Theropoda</taxon>
        <taxon>Coelurosauria</taxon>
        <taxon>Aves</taxon>
        <taxon>Neognathae</taxon>
        <taxon>Neoaves</taxon>
        <taxon>Columbimorphae</taxon>
        <taxon>Columbiformes</taxon>
        <taxon>Columbidae</taxon>
        <taxon>Patagioenas</taxon>
    </lineage>
</organism>
<keyword evidence="2" id="KW-1185">Reference proteome</keyword>
<dbReference type="EMBL" id="LSYS01005497">
    <property type="protein sequence ID" value="OPJ77368.1"/>
    <property type="molecule type" value="Genomic_DNA"/>
</dbReference>
<accession>A0A1V4JYS9</accession>
<sequence length="199" mass="22009">MGAEGERERAREILPPSSCTSMRDTIDLHLCLGPTTSDAGKHSLDWQHPALRLVIALQHLAKVTQVLGTSEMQRSHDVQLLQQSVELLITLRAVTGLLRASSQRRAEVHMEMLSVRRCSYLCLWRTEIKHIHGKRGWLASPPGSDVLTDDQISSQPRVVTSLAGEQGGGWWVLLWLPGNSTGEQSPANPRCAQSFISCD</sequence>
<proteinExistence type="predicted"/>
<evidence type="ECO:0000313" key="1">
    <source>
        <dbReference type="EMBL" id="OPJ77368.1"/>
    </source>
</evidence>
<gene>
    <name evidence="1" type="ORF">AV530_007704</name>
</gene>
<protein>
    <submittedName>
        <fullName evidence="1">Uncharacterized protein</fullName>
    </submittedName>
</protein>
<evidence type="ECO:0000313" key="2">
    <source>
        <dbReference type="Proteomes" id="UP000190648"/>
    </source>
</evidence>
<name>A0A1V4JYS9_PATFA</name>